<keyword evidence="14" id="KW-0479">Metal-binding</keyword>
<evidence type="ECO:0000259" key="16">
    <source>
        <dbReference type="PROSITE" id="PS50158"/>
    </source>
</evidence>
<dbReference type="InterPro" id="IPR000477">
    <property type="entry name" value="RT_dom"/>
</dbReference>
<organism evidence="19 20">
    <name type="scientific">Trichuris muris</name>
    <name type="common">Mouse whipworm</name>
    <dbReference type="NCBI Taxonomy" id="70415"/>
    <lineage>
        <taxon>Eukaryota</taxon>
        <taxon>Metazoa</taxon>
        <taxon>Ecdysozoa</taxon>
        <taxon>Nematoda</taxon>
        <taxon>Enoplea</taxon>
        <taxon>Dorylaimia</taxon>
        <taxon>Trichinellida</taxon>
        <taxon>Trichuridae</taxon>
        <taxon>Trichuris</taxon>
    </lineage>
</organism>
<reference evidence="20" key="1">
    <citation type="submission" date="2019-12" db="UniProtKB">
        <authorList>
            <consortium name="WormBaseParasite"/>
        </authorList>
    </citation>
    <scope>IDENTIFICATION</scope>
</reference>
<dbReference type="GO" id="GO:0006508">
    <property type="term" value="P:proteolysis"/>
    <property type="evidence" value="ECO:0007669"/>
    <property type="project" value="UniProtKB-KW"/>
</dbReference>
<feature type="domain" description="CCHC-type" evidence="16">
    <location>
        <begin position="243"/>
        <end position="258"/>
    </location>
</feature>
<evidence type="ECO:0000256" key="14">
    <source>
        <dbReference type="PROSITE-ProRule" id="PRU00047"/>
    </source>
</evidence>
<dbReference type="SUPFAM" id="SSF57756">
    <property type="entry name" value="Retrovirus zinc finger-like domains"/>
    <property type="match status" value="1"/>
</dbReference>
<dbReference type="Gene3D" id="4.10.60.10">
    <property type="entry name" value="Zinc finger, CCHC-type"/>
    <property type="match status" value="1"/>
</dbReference>
<evidence type="ECO:0000256" key="8">
    <source>
        <dbReference type="ARBA" id="ARBA00022801"/>
    </source>
</evidence>
<dbReference type="PANTHER" id="PTHR37984">
    <property type="entry name" value="PROTEIN CBG26694"/>
    <property type="match status" value="1"/>
</dbReference>
<dbReference type="PROSITE" id="PS00141">
    <property type="entry name" value="ASP_PROTEASE"/>
    <property type="match status" value="1"/>
</dbReference>
<dbReference type="InterPro" id="IPR041588">
    <property type="entry name" value="Integrase_H2C2"/>
</dbReference>
<dbReference type="PROSITE" id="PS50158">
    <property type="entry name" value="ZF_CCHC"/>
    <property type="match status" value="1"/>
</dbReference>
<dbReference type="EC" id="2.7.7.49" evidence="1"/>
<proteinExistence type="predicted"/>
<evidence type="ECO:0000256" key="12">
    <source>
        <dbReference type="ARBA" id="ARBA00022918"/>
    </source>
</evidence>
<dbReference type="STRING" id="70415.A0A5S6QBN3"/>
<evidence type="ECO:0000256" key="11">
    <source>
        <dbReference type="ARBA" id="ARBA00022908"/>
    </source>
</evidence>
<dbReference type="SUPFAM" id="SSF56672">
    <property type="entry name" value="DNA/RNA polymerases"/>
    <property type="match status" value="1"/>
</dbReference>
<dbReference type="Gene3D" id="3.30.420.10">
    <property type="entry name" value="Ribonuclease H-like superfamily/Ribonuclease H"/>
    <property type="match status" value="1"/>
</dbReference>
<dbReference type="Gene3D" id="3.30.70.270">
    <property type="match status" value="2"/>
</dbReference>
<evidence type="ECO:0000313" key="20">
    <source>
        <dbReference type="WBParaSite" id="TMUE_1000004609.1"/>
    </source>
</evidence>
<keyword evidence="19" id="KW-1185">Reference proteome</keyword>
<feature type="chain" id="PRO_5024334048" description="RNA-directed DNA polymerase" evidence="15">
    <location>
        <begin position="24"/>
        <end position="1253"/>
    </location>
</feature>
<keyword evidence="15" id="KW-0732">Signal</keyword>
<keyword evidence="5" id="KW-0540">Nuclease</keyword>
<evidence type="ECO:0000256" key="1">
    <source>
        <dbReference type="ARBA" id="ARBA00012493"/>
    </source>
</evidence>
<dbReference type="PROSITE" id="PS50994">
    <property type="entry name" value="INTEGRASE"/>
    <property type="match status" value="1"/>
</dbReference>
<dbReference type="SMART" id="SM00343">
    <property type="entry name" value="ZnF_C2HC"/>
    <property type="match status" value="2"/>
</dbReference>
<dbReference type="GO" id="GO:0004519">
    <property type="term" value="F:endonuclease activity"/>
    <property type="evidence" value="ECO:0007669"/>
    <property type="project" value="UniProtKB-KW"/>
</dbReference>
<dbReference type="FunFam" id="3.10.20.370:FF:000001">
    <property type="entry name" value="Retrovirus-related Pol polyprotein from transposon 17.6-like protein"/>
    <property type="match status" value="1"/>
</dbReference>
<dbReference type="Pfam" id="PF00665">
    <property type="entry name" value="rve"/>
    <property type="match status" value="1"/>
</dbReference>
<evidence type="ECO:0000256" key="9">
    <source>
        <dbReference type="ARBA" id="ARBA00022842"/>
    </source>
</evidence>
<dbReference type="Gene3D" id="3.10.20.370">
    <property type="match status" value="1"/>
</dbReference>
<evidence type="ECO:0000256" key="5">
    <source>
        <dbReference type="ARBA" id="ARBA00022722"/>
    </source>
</evidence>
<dbReference type="WBParaSite" id="TMUE_1000004609.1">
    <property type="protein sequence ID" value="TMUE_1000004609.1"/>
    <property type="gene ID" value="WBGene00299031"/>
</dbReference>
<dbReference type="InterPro" id="IPR021109">
    <property type="entry name" value="Peptidase_aspartic_dom_sf"/>
</dbReference>
<dbReference type="PANTHER" id="PTHR37984:SF15">
    <property type="entry name" value="INTEGRASE CATALYTIC DOMAIN-CONTAINING PROTEIN"/>
    <property type="match status" value="1"/>
</dbReference>
<feature type="domain" description="Integrase catalytic" evidence="18">
    <location>
        <begin position="994"/>
        <end position="1156"/>
    </location>
</feature>
<dbReference type="GO" id="GO:0015074">
    <property type="term" value="P:DNA integration"/>
    <property type="evidence" value="ECO:0007669"/>
    <property type="project" value="UniProtKB-KW"/>
</dbReference>
<dbReference type="Pfam" id="PF00098">
    <property type="entry name" value="zf-CCHC"/>
    <property type="match status" value="1"/>
</dbReference>
<evidence type="ECO:0000259" key="18">
    <source>
        <dbReference type="PROSITE" id="PS50994"/>
    </source>
</evidence>
<keyword evidence="10" id="KW-0694">RNA-binding</keyword>
<dbReference type="Pfam" id="PF17921">
    <property type="entry name" value="Integrase_H2C2"/>
    <property type="match status" value="1"/>
</dbReference>
<dbReference type="CDD" id="cd01647">
    <property type="entry name" value="RT_LTR"/>
    <property type="match status" value="1"/>
</dbReference>
<dbReference type="FunFam" id="3.30.420.10:FF:000063">
    <property type="entry name" value="Retrovirus-related Pol polyprotein from transposon 297-like Protein"/>
    <property type="match status" value="1"/>
</dbReference>
<dbReference type="GO" id="GO:0003964">
    <property type="term" value="F:RNA-directed DNA polymerase activity"/>
    <property type="evidence" value="ECO:0007669"/>
    <property type="project" value="UniProtKB-KW"/>
</dbReference>
<sequence length="1253" mass="141474">MKLLFRTERVVVLVSYWLALTSCDRASCLGIHCASAFGIGCCEHRDGQLAVVNSYVKWKDGPEKVELYDSFKIWINLRHLRMEEAQCFIMSVGMFVRRVMSSHHDPSAQGETVDLYVADLKELAATCAFGALEEESIRDQLIEGTSSPAVRERLLSVDNLTLDKAILIAQQMETAKREASCLLATADGTDVNLLKKRQQSAPSSGSVARKNAGEQTTQKYCFRCGSTTHLANASDCHARNSQCYNCGKRGHLSKVCKSKQLGRPKRKVCSSVQMLELAQLSKADSIYITIEVSYRSNYYPLQFMVDTGSPVSVIPRSLWQTTFASAPLRTPPVTLTSYCKRPLPILGCFDANVKYKGKRARTTFYVARYGKALIGMDLIGGLNIRIHGSDVVSNVAVTTSEGRTNAKLKNYVHEVKIKRDIKPVKQKLRRLPLLLREAVAKEIHKLLSTGIIEKIDASEWVSPIVVTRKKDGNIRLCVDLREPNKAIVPDIFPLPHIDDLLLRFKGATIFSALDLRSAYHQLVLHENSRDITAFISHVGLFRFCRVPYGLCSAPAAFQKVMTDILRGLPGVVCYLDDIVVFGKTKSEHDRNLSSVLQRLQCNGLVLNDDKCKWSQNEILFLGHHISSAGIRPDFSRIEAVLNAPAPSSIQSLRSFIGMMTWYSKFIPNLSSTIEPLRALIRNADSTFCWNTTAEESFQKLKHLLLESPALALFEPRLATVVTTDASDVGIGAVLSQIQEDGNERTIAFASRTLSLTERKYSVVEKEALACVWAVEKWRHWLWGTKFTLCSDQRSLTTLLTSKGIDRASLRIARWSMKLMEFNYDIKYKPGSANSVADALSRLPVEKEPTNLEHEEDVVAYIRKEIPAVNSSELAEATSKCPVLSEVSRYIQEGWPENSKNLNAALIPFFRVRSELTTQNGVIIRGTARVIVPSALQGSFLALAHESHQGIVRTKARLRQLFWWPGLDREVEMFVRNCTICQTLDKTAVQYRTPLTPVPLQNAAWEKVAIDIVGPLHNSRYGERFAITLIDYYSKWPEVKFCQKVTTGEVIRFLKEVFSREGQLKEIVSDNGVQFTSHEFQEFLQGHAIRHYRSSLYYPQANGEIERFNRTLKDSLQAAARTGCSRSEVVLDFLMHYRATPHAVTGETPSTLLHGRKLKTKLDMTLDDLSLPKSDDLVRRKVERKQQYMAKYFERKKAIRDPNFKDGEMVRVRLPRKFGKQFAFSKPVPIACRVKRRTYRLKDGRVYNASNLTR</sequence>
<keyword evidence="14" id="KW-0863">Zinc-finger</keyword>
<dbReference type="GO" id="GO:0042575">
    <property type="term" value="C:DNA polymerase complex"/>
    <property type="evidence" value="ECO:0007669"/>
    <property type="project" value="UniProtKB-ARBA"/>
</dbReference>
<evidence type="ECO:0000259" key="17">
    <source>
        <dbReference type="PROSITE" id="PS50878"/>
    </source>
</evidence>
<dbReference type="Pfam" id="PF00078">
    <property type="entry name" value="RVT_1"/>
    <property type="match status" value="1"/>
</dbReference>
<keyword evidence="13" id="KW-0238">DNA-binding</keyword>
<evidence type="ECO:0000256" key="6">
    <source>
        <dbReference type="ARBA" id="ARBA00022750"/>
    </source>
</evidence>
<dbReference type="AlphaFoldDB" id="A0A5S6QBN3"/>
<dbReference type="SUPFAM" id="SSF50630">
    <property type="entry name" value="Acid proteases"/>
    <property type="match status" value="1"/>
</dbReference>
<dbReference type="InterPro" id="IPR043502">
    <property type="entry name" value="DNA/RNA_pol_sf"/>
</dbReference>
<dbReference type="FunFam" id="1.10.340.70:FF:000003">
    <property type="entry name" value="Protein CBG25708"/>
    <property type="match status" value="1"/>
</dbReference>
<keyword evidence="12" id="KW-0695">RNA-directed DNA polymerase</keyword>
<dbReference type="InterPro" id="IPR036875">
    <property type="entry name" value="Znf_CCHC_sf"/>
</dbReference>
<feature type="signal peptide" evidence="15">
    <location>
        <begin position="1"/>
        <end position="23"/>
    </location>
</feature>
<keyword evidence="4" id="KW-0548">Nucleotidyltransferase</keyword>
<keyword evidence="6" id="KW-0064">Aspartyl protease</keyword>
<name>A0A5S6QBN3_TRIMR</name>
<keyword evidence="11" id="KW-0229">DNA integration</keyword>
<evidence type="ECO:0000256" key="7">
    <source>
        <dbReference type="ARBA" id="ARBA00022759"/>
    </source>
</evidence>
<dbReference type="InterPro" id="IPR036397">
    <property type="entry name" value="RNaseH_sf"/>
</dbReference>
<evidence type="ECO:0000256" key="13">
    <source>
        <dbReference type="ARBA" id="ARBA00023125"/>
    </source>
</evidence>
<dbReference type="GO" id="GO:0008270">
    <property type="term" value="F:zinc ion binding"/>
    <property type="evidence" value="ECO:0007669"/>
    <property type="project" value="UniProtKB-KW"/>
</dbReference>
<dbReference type="Gene3D" id="1.10.340.70">
    <property type="match status" value="1"/>
</dbReference>
<dbReference type="InterPro" id="IPR001584">
    <property type="entry name" value="Integrase_cat-core"/>
</dbReference>
<evidence type="ECO:0000256" key="3">
    <source>
        <dbReference type="ARBA" id="ARBA00022679"/>
    </source>
</evidence>
<evidence type="ECO:0000256" key="10">
    <source>
        <dbReference type="ARBA" id="ARBA00022884"/>
    </source>
</evidence>
<dbReference type="GO" id="GO:0004190">
    <property type="term" value="F:aspartic-type endopeptidase activity"/>
    <property type="evidence" value="ECO:0007669"/>
    <property type="project" value="UniProtKB-KW"/>
</dbReference>
<dbReference type="GO" id="GO:0003677">
    <property type="term" value="F:DNA binding"/>
    <property type="evidence" value="ECO:0007669"/>
    <property type="project" value="UniProtKB-KW"/>
</dbReference>
<keyword evidence="2" id="KW-0645">Protease</keyword>
<dbReference type="CDD" id="cd09274">
    <property type="entry name" value="RNase_HI_RT_Ty3"/>
    <property type="match status" value="1"/>
</dbReference>
<dbReference type="InterPro" id="IPR012337">
    <property type="entry name" value="RNaseH-like_sf"/>
</dbReference>
<dbReference type="Gene3D" id="3.10.10.10">
    <property type="entry name" value="HIV Type 1 Reverse Transcriptase, subunit A, domain 1"/>
    <property type="match status" value="1"/>
</dbReference>
<keyword evidence="3" id="KW-0808">Transferase</keyword>
<evidence type="ECO:0000313" key="19">
    <source>
        <dbReference type="Proteomes" id="UP000046395"/>
    </source>
</evidence>
<evidence type="ECO:0000256" key="4">
    <source>
        <dbReference type="ARBA" id="ARBA00022695"/>
    </source>
</evidence>
<keyword evidence="8" id="KW-0378">Hydrolase</keyword>
<protein>
    <recommendedName>
        <fullName evidence="1">RNA-directed DNA polymerase</fullName>
        <ecNumber evidence="1">2.7.7.49</ecNumber>
    </recommendedName>
</protein>
<dbReference type="InterPro" id="IPR001878">
    <property type="entry name" value="Znf_CCHC"/>
</dbReference>
<dbReference type="InterPro" id="IPR043128">
    <property type="entry name" value="Rev_trsase/Diguanyl_cyclase"/>
</dbReference>
<dbReference type="Gene3D" id="2.40.70.10">
    <property type="entry name" value="Acid Proteases"/>
    <property type="match status" value="1"/>
</dbReference>
<keyword evidence="9" id="KW-0460">Magnesium</keyword>
<accession>A0A5S6QBN3</accession>
<evidence type="ECO:0000256" key="15">
    <source>
        <dbReference type="SAM" id="SignalP"/>
    </source>
</evidence>
<dbReference type="SUPFAM" id="SSF53098">
    <property type="entry name" value="Ribonuclease H-like"/>
    <property type="match status" value="1"/>
</dbReference>
<dbReference type="GO" id="GO:0019899">
    <property type="term" value="F:enzyme binding"/>
    <property type="evidence" value="ECO:0007669"/>
    <property type="project" value="UniProtKB-ARBA"/>
</dbReference>
<dbReference type="InterPro" id="IPR041577">
    <property type="entry name" value="RT_RNaseH_2"/>
</dbReference>
<dbReference type="Proteomes" id="UP000046395">
    <property type="component" value="Unassembled WGS sequence"/>
</dbReference>
<dbReference type="InterPro" id="IPR001969">
    <property type="entry name" value="Aspartic_peptidase_AS"/>
</dbReference>
<evidence type="ECO:0000256" key="2">
    <source>
        <dbReference type="ARBA" id="ARBA00022670"/>
    </source>
</evidence>
<dbReference type="PROSITE" id="PS50878">
    <property type="entry name" value="RT_POL"/>
    <property type="match status" value="1"/>
</dbReference>
<dbReference type="Pfam" id="PF17919">
    <property type="entry name" value="RT_RNaseH_2"/>
    <property type="match status" value="1"/>
</dbReference>
<feature type="domain" description="Reverse transcriptase" evidence="17">
    <location>
        <begin position="448"/>
        <end position="625"/>
    </location>
</feature>
<keyword evidence="7" id="KW-0255">Endonuclease</keyword>
<dbReference type="GO" id="GO:0003723">
    <property type="term" value="F:RNA binding"/>
    <property type="evidence" value="ECO:0007669"/>
    <property type="project" value="UniProtKB-KW"/>
</dbReference>
<dbReference type="FunFam" id="3.30.70.270:FF:000020">
    <property type="entry name" value="Transposon Tf2-6 polyprotein-like Protein"/>
    <property type="match status" value="1"/>
</dbReference>
<dbReference type="InterPro" id="IPR050951">
    <property type="entry name" value="Retrovirus_Pol_polyprotein"/>
</dbReference>
<keyword evidence="14" id="KW-0862">Zinc</keyword>
<dbReference type="PROSITE" id="PS51257">
    <property type="entry name" value="PROKAR_LIPOPROTEIN"/>
    <property type="match status" value="1"/>
</dbReference>